<accession>A0A0F7ZXS8</accession>
<name>A0A0F7ZXS8_9HYPO</name>
<gene>
    <name evidence="2" type="ORF">HIM_09390</name>
</gene>
<dbReference type="Proteomes" id="UP000054481">
    <property type="component" value="Unassembled WGS sequence"/>
</dbReference>
<organism evidence="2 3">
    <name type="scientific">Hirsutella minnesotensis 3608</name>
    <dbReference type="NCBI Taxonomy" id="1043627"/>
    <lineage>
        <taxon>Eukaryota</taxon>
        <taxon>Fungi</taxon>
        <taxon>Dikarya</taxon>
        <taxon>Ascomycota</taxon>
        <taxon>Pezizomycotina</taxon>
        <taxon>Sordariomycetes</taxon>
        <taxon>Hypocreomycetidae</taxon>
        <taxon>Hypocreales</taxon>
        <taxon>Ophiocordycipitaceae</taxon>
        <taxon>Hirsutella</taxon>
    </lineage>
</organism>
<keyword evidence="3" id="KW-1185">Reference proteome</keyword>
<protein>
    <submittedName>
        <fullName evidence="2">Uncharacterized protein</fullName>
    </submittedName>
</protein>
<evidence type="ECO:0000256" key="1">
    <source>
        <dbReference type="SAM" id="MobiDB-lite"/>
    </source>
</evidence>
<dbReference type="EMBL" id="KQ030582">
    <property type="protein sequence ID" value="KJZ71247.1"/>
    <property type="molecule type" value="Genomic_DNA"/>
</dbReference>
<feature type="region of interest" description="Disordered" evidence="1">
    <location>
        <begin position="1"/>
        <end position="37"/>
    </location>
</feature>
<dbReference type="AlphaFoldDB" id="A0A0F7ZXS8"/>
<proteinExistence type="predicted"/>
<evidence type="ECO:0000313" key="3">
    <source>
        <dbReference type="Proteomes" id="UP000054481"/>
    </source>
</evidence>
<evidence type="ECO:0000313" key="2">
    <source>
        <dbReference type="EMBL" id="KJZ71247.1"/>
    </source>
</evidence>
<sequence length="278" mass="32121">MDPITTWGQEVAEIPIHKPPTGPPGRSNDVPSEDDMGFNDPQNVIYINMEGQDLTGRFRDRIKELEQMLQLTHQLATIHAGIQVKDRKAEGSLPSDDSDSSRWRRSQYRARVLDTYFQDGVYPWMFSPSFNNVNKTISVNKSEFHWELLATMLVGILIPRPLGQQLEEIFQSIGKTIQETNYTSDRRSFWSLLQVYTYDQSRDDLRASFRNVTYTLEQEMYTVSKNKSSQTSIRVNFAFAQNDYSFNETTWRRMKPQIESYIDNTGIGNITNPPSVPV</sequence>
<dbReference type="OrthoDB" id="3693942at2759"/>
<reference evidence="2 3" key="1">
    <citation type="journal article" date="2014" name="Genome Biol. Evol.">
        <title>Comparative genomics and transcriptomics analyses reveal divergent lifestyle features of nematode endoparasitic fungus Hirsutella minnesotensis.</title>
        <authorList>
            <person name="Lai Y."/>
            <person name="Liu K."/>
            <person name="Zhang X."/>
            <person name="Zhang X."/>
            <person name="Li K."/>
            <person name="Wang N."/>
            <person name="Shu C."/>
            <person name="Wu Y."/>
            <person name="Wang C."/>
            <person name="Bushley K.E."/>
            <person name="Xiang M."/>
            <person name="Liu X."/>
        </authorList>
    </citation>
    <scope>NUCLEOTIDE SEQUENCE [LARGE SCALE GENOMIC DNA]</scope>
    <source>
        <strain evidence="2 3">3608</strain>
    </source>
</reference>